<reference evidence="2" key="1">
    <citation type="submission" date="2018-02" db="EMBL/GenBank/DDBJ databases">
        <title>Rhizophora mucronata_Transcriptome.</title>
        <authorList>
            <person name="Meera S.P."/>
            <person name="Sreeshan A."/>
            <person name="Augustine A."/>
        </authorList>
    </citation>
    <scope>NUCLEOTIDE SEQUENCE</scope>
    <source>
        <tissue evidence="2">Leaf</tissue>
    </source>
</reference>
<accession>A0A2P2Q7U9</accession>
<proteinExistence type="predicted"/>
<protein>
    <recommendedName>
        <fullName evidence="1">Integrase zinc-binding domain-containing protein</fullName>
    </recommendedName>
</protein>
<dbReference type="PANTHER" id="PTHR47266">
    <property type="entry name" value="ENDONUCLEASE-RELATED"/>
    <property type="match status" value="1"/>
</dbReference>
<name>A0A2P2Q7U9_RHIMU</name>
<dbReference type="EMBL" id="GGEC01082533">
    <property type="protein sequence ID" value="MBX63017.1"/>
    <property type="molecule type" value="Transcribed_RNA"/>
</dbReference>
<dbReference type="InterPro" id="IPR041588">
    <property type="entry name" value="Integrase_H2C2"/>
</dbReference>
<feature type="domain" description="Integrase zinc-binding" evidence="1">
    <location>
        <begin position="1"/>
        <end position="50"/>
    </location>
</feature>
<dbReference type="InterPro" id="IPR052160">
    <property type="entry name" value="Gypsy_RT_Integrase-like"/>
</dbReference>
<dbReference type="Gene3D" id="1.10.340.70">
    <property type="match status" value="1"/>
</dbReference>
<evidence type="ECO:0000313" key="2">
    <source>
        <dbReference type="EMBL" id="MBX63017.1"/>
    </source>
</evidence>
<evidence type="ECO:0000259" key="1">
    <source>
        <dbReference type="Pfam" id="PF17921"/>
    </source>
</evidence>
<dbReference type="Pfam" id="PF17921">
    <property type="entry name" value="Integrase_H2C2"/>
    <property type="match status" value="1"/>
</dbReference>
<organism evidence="2">
    <name type="scientific">Rhizophora mucronata</name>
    <name type="common">Asiatic mangrove</name>
    <dbReference type="NCBI Taxonomy" id="61149"/>
    <lineage>
        <taxon>Eukaryota</taxon>
        <taxon>Viridiplantae</taxon>
        <taxon>Streptophyta</taxon>
        <taxon>Embryophyta</taxon>
        <taxon>Tracheophyta</taxon>
        <taxon>Spermatophyta</taxon>
        <taxon>Magnoliopsida</taxon>
        <taxon>eudicotyledons</taxon>
        <taxon>Gunneridae</taxon>
        <taxon>Pentapetalae</taxon>
        <taxon>rosids</taxon>
        <taxon>fabids</taxon>
        <taxon>Malpighiales</taxon>
        <taxon>Rhizophoraceae</taxon>
        <taxon>Rhizophora</taxon>
    </lineage>
</organism>
<sequence length="89" mass="10339">MQEYHASLTVNHSGFLRTYKYVGKEFYWKGMKKKIRRFVTECDVYQRYKSESVAFPGLLQPLPIPKEVSTDISMNFIEGLPLSQGKPTC</sequence>
<dbReference type="AlphaFoldDB" id="A0A2P2Q7U9"/>